<feature type="compositionally biased region" description="Gly residues" evidence="1">
    <location>
        <begin position="1388"/>
        <end position="1398"/>
    </location>
</feature>
<reference evidence="3" key="1">
    <citation type="journal article" date="2023" name="PhytoFront">
        <title>Draft Genome Resources of Seven Strains of Tilletia horrida, Causal Agent of Kernel Smut of Rice.</title>
        <authorList>
            <person name="Khanal S."/>
            <person name="Antony Babu S."/>
            <person name="Zhou X.G."/>
        </authorList>
    </citation>
    <scope>NUCLEOTIDE SEQUENCE</scope>
    <source>
        <strain evidence="3">TX3</strain>
    </source>
</reference>
<keyword evidence="2" id="KW-0812">Transmembrane</keyword>
<feature type="compositionally biased region" description="Low complexity" evidence="1">
    <location>
        <begin position="1287"/>
        <end position="1301"/>
    </location>
</feature>
<feature type="compositionally biased region" description="Low complexity" evidence="1">
    <location>
        <begin position="1329"/>
        <end position="1345"/>
    </location>
</feature>
<evidence type="ECO:0000256" key="2">
    <source>
        <dbReference type="SAM" id="Phobius"/>
    </source>
</evidence>
<dbReference type="PANTHER" id="PTHR35872:SF2">
    <property type="entry name" value="INTEGRAL MEMBRANE PROTEIN (AFU_ORTHOLOGUE AFUA_5G07110)"/>
    <property type="match status" value="1"/>
</dbReference>
<feature type="region of interest" description="Disordered" evidence="1">
    <location>
        <begin position="841"/>
        <end position="889"/>
    </location>
</feature>
<name>A0AAN6JJI0_9BASI</name>
<accession>A0AAN6JJI0</accession>
<feature type="compositionally biased region" description="Pro residues" evidence="1">
    <location>
        <begin position="847"/>
        <end position="859"/>
    </location>
</feature>
<feature type="compositionally biased region" description="Basic residues" evidence="1">
    <location>
        <begin position="497"/>
        <end position="507"/>
    </location>
</feature>
<sequence>MGPLGSTLNLDIDLDDFDKADARADRMTGSSSIRLRRPPPQQQDQLEQEQEQEQQPQPQRIVAPTPLQRPLRLNTASSDDSSSDDDADADADAHQQQSRDQEQAQRNAVAATDPRSTTPALPPPRPAQVSSALDHLEQRRRKAEDDAKMEHARRIIDREIHSSTPRIAGNSSSSSNRAASPRILHNPFSHHHPQHQHQHTHSHHHPLSILRPASAASKRSSSDSARPRIADLPDPAKSPMPVSLQHARAQGQHVPHPTSTRRRRRTQRPASVLSTDSTSRHGVPRRGVVATISARQRAAAEKKEAHRRQKRLKRFSELDPLAEAGALDEEAVRLKREREEESARALQRELALTLPGRTTGQDAAEDDHHNWEVVDTLDVVDPGVATVSALTNVANAIIFPYIPSLFNRMPVVDLPLEAPEPDARSSLSSDVARPLIPQQQHGSWAQRLRRNLSRREQQPSAETSKALEALEEGRAATAPGTPGSHLKAAPSAYSSRKAARKRQRAQRKAAQLREQQKLDPLDTHVETLLNNRKRAQLKRVLKGLWAFLKTPQGIIVGIYGFLVVFCGAALVIFLLGWIDHGNNKDFWVEVFSQAVNGLFTLTGVGLIPWRVRDTVRMAGICYYQHKIWRLRKRAHLPPLKDKNDLPDSQAPITDIEERKTRIVVDGKQYGEGDVPSEPSTPVNGAPGVPVRTGTPLHTIPESNSASGGLTLDAAVAASGSGTAERMPKTDPPHSNTESEAAHIAPPRTKTPQIDRVRSPPIARTSSPHGGRRRAPSPVPRAGTASPTLASARSQQHSHPHPPRAPSISWEPIDNPAPGGPTGHFIERPPSAVQVFQQQHPHLFRPGSAPPGLPAPPSTPGPKVSPLREVAGTGTGFERDRDGGGAGPLSAVPSHLSVNSFDHAHAARLSFLRGNSAAGVGVGVGASASASAGADVKDTSGYFHRSRTSIDSAPGGTPGRSSVQLSQYYSAEEQAALQDMAVLSAQEAHKLHVLQTQFAHGASWYRPHETPTHRAFPISTALWITILNDGNSLFQCMLCGVMWGYATHYKDRPAWTTGTLIPCSFLCGIGAAVLIAMGSKKTKKTDEVEERLRAAFAERERQYLARKKRLEEEGEEEGSDDEGDDEGDEKSDEDEEDEDETNPVSRLEAMAHQTPVGGNGAAGNSGTAYHHISLDLNHPSPVRPVAQRGVTQPLDELDRKGDDSPSSSEDNDKLEADVVRAMPGLDPNGFPLIPMTPLGSHQDQPQHQEAAPTTSSTSPAAWPAQAASAYAPGPAVPHLAPVSFPDVGPSSAGAGAGALSSLQHFEHALEMEDEDGDDEEDPSSSYQPLASGQAHAHAHAHGGPSQHEVDAAAMLSPVSEEDAARLAEAGGEEEEEKQTEAGVATALFGLGGVQGVRGP</sequence>
<feature type="compositionally biased region" description="Acidic residues" evidence="1">
    <location>
        <begin position="1111"/>
        <end position="1140"/>
    </location>
</feature>
<evidence type="ECO:0000313" key="3">
    <source>
        <dbReference type="EMBL" id="KAK0528655.1"/>
    </source>
</evidence>
<feature type="transmembrane region" description="Helical" evidence="2">
    <location>
        <begin position="590"/>
        <end position="609"/>
    </location>
</feature>
<feature type="region of interest" description="Disordered" evidence="1">
    <location>
        <begin position="668"/>
        <end position="826"/>
    </location>
</feature>
<feature type="compositionally biased region" description="Low complexity" evidence="1">
    <location>
        <begin position="1249"/>
        <end position="1276"/>
    </location>
</feature>
<feature type="compositionally biased region" description="Low complexity" evidence="1">
    <location>
        <begin position="207"/>
        <end position="224"/>
    </location>
</feature>
<keyword evidence="2" id="KW-0472">Membrane</keyword>
<feature type="transmembrane region" description="Helical" evidence="2">
    <location>
        <begin position="554"/>
        <end position="578"/>
    </location>
</feature>
<feature type="compositionally biased region" description="Acidic residues" evidence="1">
    <location>
        <begin position="1310"/>
        <end position="1321"/>
    </location>
</feature>
<keyword evidence="2" id="KW-1133">Transmembrane helix</keyword>
<protein>
    <submittedName>
        <fullName evidence="3">Uncharacterized protein</fullName>
    </submittedName>
</protein>
<feature type="region of interest" description="Disordered" evidence="1">
    <location>
        <begin position="420"/>
        <end position="445"/>
    </location>
</feature>
<gene>
    <name evidence="3" type="ORF">OC842_004491</name>
</gene>
<dbReference type="Proteomes" id="UP001176521">
    <property type="component" value="Unassembled WGS sequence"/>
</dbReference>
<feature type="compositionally biased region" description="Low complexity" evidence="1">
    <location>
        <begin position="165"/>
        <end position="187"/>
    </location>
</feature>
<feature type="region of interest" description="Disordered" evidence="1">
    <location>
        <begin position="23"/>
        <end position="283"/>
    </location>
</feature>
<feature type="compositionally biased region" description="Low complexity" evidence="1">
    <location>
        <begin position="487"/>
        <end position="496"/>
    </location>
</feature>
<organism evidence="3 4">
    <name type="scientific">Tilletia horrida</name>
    <dbReference type="NCBI Taxonomy" id="155126"/>
    <lineage>
        <taxon>Eukaryota</taxon>
        <taxon>Fungi</taxon>
        <taxon>Dikarya</taxon>
        <taxon>Basidiomycota</taxon>
        <taxon>Ustilaginomycotina</taxon>
        <taxon>Exobasidiomycetes</taxon>
        <taxon>Tilletiales</taxon>
        <taxon>Tilletiaceae</taxon>
        <taxon>Tilletia</taxon>
    </lineage>
</organism>
<dbReference type="EMBL" id="JAPDMQ010000267">
    <property type="protein sequence ID" value="KAK0528655.1"/>
    <property type="molecule type" value="Genomic_DNA"/>
</dbReference>
<feature type="compositionally biased region" description="Basic residues" evidence="1">
    <location>
        <begin position="188"/>
        <end position="206"/>
    </location>
</feature>
<dbReference type="InterPro" id="IPR021369">
    <property type="entry name" value="DUF2985"/>
</dbReference>
<feature type="compositionally biased region" description="Basic and acidic residues" evidence="1">
    <location>
        <begin position="134"/>
        <end position="161"/>
    </location>
</feature>
<dbReference type="Pfam" id="PF11204">
    <property type="entry name" value="DUF2985"/>
    <property type="match status" value="1"/>
</dbReference>
<feature type="region of interest" description="Disordered" evidence="1">
    <location>
        <begin position="1106"/>
        <end position="1398"/>
    </location>
</feature>
<comment type="caution">
    <text evidence="3">The sequence shown here is derived from an EMBL/GenBank/DDBJ whole genome shotgun (WGS) entry which is preliminary data.</text>
</comment>
<feature type="compositionally biased region" description="Basic and acidic residues" evidence="1">
    <location>
        <begin position="91"/>
        <end position="103"/>
    </location>
</feature>
<feature type="region of interest" description="Disordered" evidence="1">
    <location>
        <begin position="474"/>
        <end position="516"/>
    </location>
</feature>
<dbReference type="PANTHER" id="PTHR35872">
    <property type="entry name" value="INTEGRAL MEMBRANE PROTEIN (AFU_ORTHOLOGUE AFUA_5G07110)"/>
    <property type="match status" value="1"/>
</dbReference>
<evidence type="ECO:0000256" key="1">
    <source>
        <dbReference type="SAM" id="MobiDB-lite"/>
    </source>
</evidence>
<evidence type="ECO:0000313" key="4">
    <source>
        <dbReference type="Proteomes" id="UP001176521"/>
    </source>
</evidence>
<keyword evidence="4" id="KW-1185">Reference proteome</keyword>
<proteinExistence type="predicted"/>
<feature type="compositionally biased region" description="Polar residues" evidence="1">
    <location>
        <begin position="784"/>
        <end position="794"/>
    </location>
</feature>
<feature type="compositionally biased region" description="Acidic residues" evidence="1">
    <location>
        <begin position="81"/>
        <end position="90"/>
    </location>
</feature>